<name>A0A9P0MXN3_NEZVI</name>
<dbReference type="InterPro" id="IPR000253">
    <property type="entry name" value="FHA_dom"/>
</dbReference>
<keyword evidence="5" id="KW-1185">Reference proteome</keyword>
<dbReference type="SMART" id="SM00240">
    <property type="entry name" value="FHA"/>
    <property type="match status" value="1"/>
</dbReference>
<evidence type="ECO:0000313" key="5">
    <source>
        <dbReference type="Proteomes" id="UP001152798"/>
    </source>
</evidence>
<dbReference type="CDD" id="cd19856">
    <property type="entry name" value="DSRM_Kanadaptin"/>
    <property type="match status" value="1"/>
</dbReference>
<evidence type="ECO:0000256" key="2">
    <source>
        <dbReference type="SAM" id="MobiDB-lite"/>
    </source>
</evidence>
<feature type="compositionally biased region" description="Polar residues" evidence="2">
    <location>
        <begin position="616"/>
        <end position="627"/>
    </location>
</feature>
<dbReference type="PROSITE" id="PS50006">
    <property type="entry name" value="FHA_DOMAIN"/>
    <property type="match status" value="1"/>
</dbReference>
<evidence type="ECO:0000256" key="1">
    <source>
        <dbReference type="SAM" id="Coils"/>
    </source>
</evidence>
<organism evidence="4 5">
    <name type="scientific">Nezara viridula</name>
    <name type="common">Southern green stink bug</name>
    <name type="synonym">Cimex viridulus</name>
    <dbReference type="NCBI Taxonomy" id="85310"/>
    <lineage>
        <taxon>Eukaryota</taxon>
        <taxon>Metazoa</taxon>
        <taxon>Ecdysozoa</taxon>
        <taxon>Arthropoda</taxon>
        <taxon>Hexapoda</taxon>
        <taxon>Insecta</taxon>
        <taxon>Pterygota</taxon>
        <taxon>Neoptera</taxon>
        <taxon>Paraneoptera</taxon>
        <taxon>Hemiptera</taxon>
        <taxon>Heteroptera</taxon>
        <taxon>Panheteroptera</taxon>
        <taxon>Pentatomomorpha</taxon>
        <taxon>Pentatomoidea</taxon>
        <taxon>Pentatomidae</taxon>
        <taxon>Pentatominae</taxon>
        <taxon>Nezara</taxon>
    </lineage>
</organism>
<dbReference type="Proteomes" id="UP001152798">
    <property type="component" value="Chromosome 7"/>
</dbReference>
<feature type="region of interest" description="Disordered" evidence="2">
    <location>
        <begin position="1"/>
        <end position="27"/>
    </location>
</feature>
<dbReference type="EMBL" id="OV725083">
    <property type="protein sequence ID" value="CAH1407547.1"/>
    <property type="molecule type" value="Genomic_DNA"/>
</dbReference>
<dbReference type="AlphaFoldDB" id="A0A9P0MXN3"/>
<accession>A0A9P0MXN3</accession>
<keyword evidence="1" id="KW-0175">Coiled coil</keyword>
<dbReference type="InterPro" id="IPR050923">
    <property type="entry name" value="Cell_Proc_Reg/RNA_Proc"/>
</dbReference>
<reference evidence="4" key="1">
    <citation type="submission" date="2022-01" db="EMBL/GenBank/DDBJ databases">
        <authorList>
            <person name="King R."/>
        </authorList>
    </citation>
    <scope>NUCLEOTIDE SEQUENCE</scope>
</reference>
<dbReference type="OrthoDB" id="433755at2759"/>
<dbReference type="CDD" id="cd22677">
    <property type="entry name" value="FHA_Kanadaptin"/>
    <property type="match status" value="1"/>
</dbReference>
<dbReference type="PANTHER" id="PTHR23308">
    <property type="entry name" value="NUCLEAR INHIBITOR OF PROTEIN PHOSPHATASE-1"/>
    <property type="match status" value="1"/>
</dbReference>
<feature type="coiled-coil region" evidence="1">
    <location>
        <begin position="417"/>
        <end position="444"/>
    </location>
</feature>
<dbReference type="InterPro" id="IPR008984">
    <property type="entry name" value="SMAD_FHA_dom_sf"/>
</dbReference>
<protein>
    <recommendedName>
        <fullName evidence="3">FHA domain-containing protein</fullName>
    </recommendedName>
</protein>
<evidence type="ECO:0000259" key="3">
    <source>
        <dbReference type="PROSITE" id="PS50006"/>
    </source>
</evidence>
<sequence length="627" mass="72671">MEKESVNTSQDEKEVPNESEAKNEATEVFKKPVFIGPRKGTKVSIKKSVNKSSTSEETVEDFFEGPNVIELQPEPISNFPSLPYSEPNWKGLPNDDYFLEELKSGVIQKRMNLRKKSFVVFGRIDSCDVVMAHPTVSRYHAVLQYRGVPDGDLDKGFYLYDLDSTHGTFLNKGRLKPKIYARIKVGHMIKFGCSTRFFLLQGPEYDQEEESDLTLTELKEKRKLELEEKTRKEEEELRLKLEEEEKEKQLIEERGISWGLDDDADDEEDLSENPYAVITNEELYIDDPKKALRHWFEREGEELQFLTEQAEKGMIACKIVLPLDDGGGKEMVVEFSARSKKEAQVQCALEACRQIDKLGLFRQSKQESKRHQKRNWEENDYYDSDEDSFFDRTGDLDLKRQKRMKKAGKIQETVETYESLMAKHNDVTERLKESQLKLQKLLDLSQVETENENEDQDALDKFMKTLKHDKPAKLDIKIARDEVEKLKKEEDHLRKLINIVKPTTLPELKPFKVDPVPNKQKNTQSEKKLEKVETKETKVIKSDIHTKEEDTVEIKKKKVFGPTIPKDKLPAYQKPKKKELHNLSKKTAKVNSEITADPDEDCVNLVWQPPKGQTGDGRTSLNEKFGY</sequence>
<feature type="region of interest" description="Disordered" evidence="2">
    <location>
        <begin position="508"/>
        <end position="536"/>
    </location>
</feature>
<feature type="compositionally biased region" description="Basic residues" evidence="2">
    <location>
        <begin position="574"/>
        <end position="588"/>
    </location>
</feature>
<proteinExistence type="predicted"/>
<feature type="compositionally biased region" description="Basic and acidic residues" evidence="2">
    <location>
        <begin position="524"/>
        <end position="536"/>
    </location>
</feature>
<dbReference type="SUPFAM" id="SSF49879">
    <property type="entry name" value="SMAD/FHA domain"/>
    <property type="match status" value="1"/>
</dbReference>
<dbReference type="Gene3D" id="2.60.200.20">
    <property type="match status" value="1"/>
</dbReference>
<evidence type="ECO:0000313" key="4">
    <source>
        <dbReference type="EMBL" id="CAH1407547.1"/>
    </source>
</evidence>
<gene>
    <name evidence="4" type="ORF">NEZAVI_LOCUS15238</name>
</gene>
<feature type="coiled-coil region" evidence="1">
    <location>
        <begin position="215"/>
        <end position="254"/>
    </location>
</feature>
<feature type="domain" description="FHA" evidence="3">
    <location>
        <begin position="119"/>
        <end position="175"/>
    </location>
</feature>
<dbReference type="Pfam" id="PF00498">
    <property type="entry name" value="FHA"/>
    <property type="match status" value="1"/>
</dbReference>
<feature type="region of interest" description="Disordered" evidence="2">
    <location>
        <begin position="564"/>
        <end position="592"/>
    </location>
</feature>
<feature type="region of interest" description="Disordered" evidence="2">
    <location>
        <begin position="605"/>
        <end position="627"/>
    </location>
</feature>